<dbReference type="Proteomes" id="UP000249769">
    <property type="component" value="Unassembled WGS sequence"/>
</dbReference>
<feature type="domain" description="Nitroreductase" evidence="3">
    <location>
        <begin position="244"/>
        <end position="309"/>
    </location>
</feature>
<reference evidence="4 5" key="1">
    <citation type="submission" date="2017-08" db="EMBL/GenBank/DDBJ databases">
        <title>Infants hospitalized years apart are colonized by the same room-sourced microbial strains.</title>
        <authorList>
            <person name="Brooks B."/>
            <person name="Olm M.R."/>
            <person name="Firek B.A."/>
            <person name="Baker R."/>
            <person name="Thomas B.C."/>
            <person name="Morowitz M.J."/>
            <person name="Banfield J.F."/>
        </authorList>
    </citation>
    <scope>NUCLEOTIDE SEQUENCE [LARGE SCALE GENOMIC DNA]</scope>
    <source>
        <strain evidence="4">S2_009_000_R2_73</strain>
    </source>
</reference>
<evidence type="ECO:0000313" key="4">
    <source>
        <dbReference type="EMBL" id="PZP54199.1"/>
    </source>
</evidence>
<evidence type="ECO:0000256" key="2">
    <source>
        <dbReference type="ARBA" id="ARBA00023002"/>
    </source>
</evidence>
<organism evidence="4 5">
    <name type="scientific">Agrobacterium fabrum</name>
    <dbReference type="NCBI Taxonomy" id="1176649"/>
    <lineage>
        <taxon>Bacteria</taxon>
        <taxon>Pseudomonadati</taxon>
        <taxon>Pseudomonadota</taxon>
        <taxon>Alphaproteobacteria</taxon>
        <taxon>Hyphomicrobiales</taxon>
        <taxon>Rhizobiaceae</taxon>
        <taxon>Rhizobium/Agrobacterium group</taxon>
        <taxon>Agrobacterium</taxon>
        <taxon>Agrobacterium tumefaciens complex</taxon>
    </lineage>
</organism>
<sequence length="337" mass="37092">MPVARIAPASFGTLSRLQSFVTLVRNFVYDFRRYRASSFIDGPRERQNLEAHIRLLSHMLEYGLSLSDPRAGFGIDKVRLLAAEVSRYIESYGPDAATNNGLGVLMAYVAHNVANGADVQEAQKLLDDLLELNTMSSPCAAGSEAVSAHTIRAAAACDFMGFMRARHSIRQYDRSRPVEPEKIERAVMAAMQSPSSCNRQTTKILAFTDRGSIQRVLSHHQGNRGFGDQLGGVFVVTVDLRNWNTIGERNQGWVDGGMFAMTLALGLHAEGLGACMLNWSATMEEDRAMRSLLGLGQSHVIITLIGFGHMVESFSVPVSRRRPIEQVLLREPPLSNA</sequence>
<proteinExistence type="inferred from homology"/>
<dbReference type="InterPro" id="IPR000415">
    <property type="entry name" value="Nitroreductase-like"/>
</dbReference>
<protein>
    <submittedName>
        <fullName evidence="4">Nitroreductase</fullName>
    </submittedName>
</protein>
<accession>A0A2W5HK88</accession>
<dbReference type="GO" id="GO:0016491">
    <property type="term" value="F:oxidoreductase activity"/>
    <property type="evidence" value="ECO:0007669"/>
    <property type="project" value="UniProtKB-KW"/>
</dbReference>
<keyword evidence="2" id="KW-0560">Oxidoreductase</keyword>
<dbReference type="PANTHER" id="PTHR43673:SF10">
    <property type="entry name" value="NADH DEHYDROGENASE_NAD(P)H NITROREDUCTASE XCC3605-RELATED"/>
    <property type="match status" value="1"/>
</dbReference>
<dbReference type="CDD" id="cd02062">
    <property type="entry name" value="Nitro_FMN_reductase"/>
    <property type="match status" value="1"/>
</dbReference>
<comment type="similarity">
    <text evidence="1">Belongs to the nitroreductase family.</text>
</comment>
<dbReference type="EMBL" id="QFOL01000003">
    <property type="protein sequence ID" value="PZP54199.1"/>
    <property type="molecule type" value="Genomic_DNA"/>
</dbReference>
<feature type="domain" description="Nitroreductase" evidence="3">
    <location>
        <begin position="164"/>
        <end position="213"/>
    </location>
</feature>
<evidence type="ECO:0000313" key="5">
    <source>
        <dbReference type="Proteomes" id="UP000249769"/>
    </source>
</evidence>
<evidence type="ECO:0000256" key="1">
    <source>
        <dbReference type="ARBA" id="ARBA00007118"/>
    </source>
</evidence>
<dbReference type="PANTHER" id="PTHR43673">
    <property type="entry name" value="NAD(P)H NITROREDUCTASE YDGI-RELATED"/>
    <property type="match status" value="1"/>
</dbReference>
<name>A0A2W5HK88_9HYPH</name>
<comment type="caution">
    <text evidence="4">The sequence shown here is derived from an EMBL/GenBank/DDBJ whole genome shotgun (WGS) entry which is preliminary data.</text>
</comment>
<dbReference type="Pfam" id="PF00881">
    <property type="entry name" value="Nitroreductase"/>
    <property type="match status" value="2"/>
</dbReference>
<dbReference type="AlphaFoldDB" id="A0A2W5HK88"/>
<dbReference type="InterPro" id="IPR029479">
    <property type="entry name" value="Nitroreductase"/>
</dbReference>
<gene>
    <name evidence="4" type="ORF">DI595_00975</name>
</gene>
<evidence type="ECO:0000259" key="3">
    <source>
        <dbReference type="Pfam" id="PF00881"/>
    </source>
</evidence>
<dbReference type="SUPFAM" id="SSF55469">
    <property type="entry name" value="FMN-dependent nitroreductase-like"/>
    <property type="match status" value="1"/>
</dbReference>
<dbReference type="Gene3D" id="3.40.109.10">
    <property type="entry name" value="NADH Oxidase"/>
    <property type="match status" value="1"/>
</dbReference>